<proteinExistence type="predicted"/>
<keyword evidence="4" id="KW-1185">Reference proteome</keyword>
<sequence>MATLLGFTVPAPGAAVATYLVPGTSIKLTLAREVAPLLLGLARDFDREVEELIPGQCGGFNPRRIAGTSSWSRHAIGAAVDLNWLVHPQGRRNTFTPSQRAKIRAILGRYSHNGVKIIRWGGDYSRPDDMHFEINVSRTAAIAAAKALQGSGKPAGGPKPGSRTLRIGAVGPDVAFLQRWVGAKDDGRFGPATQDRVRRYQRIVGVPVTGVVDARTWDKILGR</sequence>
<dbReference type="GO" id="GO:0008233">
    <property type="term" value="F:peptidase activity"/>
    <property type="evidence" value="ECO:0007669"/>
    <property type="project" value="InterPro"/>
</dbReference>
<dbReference type="Gene3D" id="3.30.1380.10">
    <property type="match status" value="1"/>
</dbReference>
<feature type="domain" description="Peptidase M15C" evidence="2">
    <location>
        <begin position="67"/>
        <end position="134"/>
    </location>
</feature>
<evidence type="ECO:0000259" key="1">
    <source>
        <dbReference type="Pfam" id="PF01471"/>
    </source>
</evidence>
<evidence type="ECO:0000259" key="2">
    <source>
        <dbReference type="Pfam" id="PF13539"/>
    </source>
</evidence>
<dbReference type="SUPFAM" id="SSF47090">
    <property type="entry name" value="PGBD-like"/>
    <property type="match status" value="1"/>
</dbReference>
<dbReference type="InterPro" id="IPR002477">
    <property type="entry name" value="Peptidoglycan-bd-like"/>
</dbReference>
<dbReference type="Pfam" id="PF01471">
    <property type="entry name" value="PG_binding_1"/>
    <property type="match status" value="1"/>
</dbReference>
<dbReference type="SUPFAM" id="SSF55166">
    <property type="entry name" value="Hedgehog/DD-peptidase"/>
    <property type="match status" value="1"/>
</dbReference>
<feature type="domain" description="Peptidoglycan binding-like" evidence="1">
    <location>
        <begin position="184"/>
        <end position="220"/>
    </location>
</feature>
<gene>
    <name evidence="3" type="ORF">CLV67_103202</name>
</gene>
<reference evidence="3 4" key="1">
    <citation type="submission" date="2018-03" db="EMBL/GenBank/DDBJ databases">
        <title>Genomic Encyclopedia of Archaeal and Bacterial Type Strains, Phase II (KMG-II): from individual species to whole genera.</title>
        <authorList>
            <person name="Goeker M."/>
        </authorList>
    </citation>
    <scope>NUCLEOTIDE SEQUENCE [LARGE SCALE GENOMIC DNA]</scope>
    <source>
        <strain evidence="3 4">DSM 43146</strain>
    </source>
</reference>
<dbReference type="InterPro" id="IPR039561">
    <property type="entry name" value="Peptidase_M15C"/>
</dbReference>
<dbReference type="Proteomes" id="UP000239415">
    <property type="component" value="Unassembled WGS sequence"/>
</dbReference>
<dbReference type="InterPro" id="IPR036365">
    <property type="entry name" value="PGBD-like_sf"/>
</dbReference>
<dbReference type="InterPro" id="IPR009045">
    <property type="entry name" value="Zn_M74/Hedgehog-like"/>
</dbReference>
<dbReference type="AlphaFoldDB" id="A0A2T0KIW6"/>
<protein>
    <submittedName>
        <fullName evidence="3">Putative peptidoglycan binding protein</fullName>
    </submittedName>
</protein>
<comment type="caution">
    <text evidence="3">The sequence shown here is derived from an EMBL/GenBank/DDBJ whole genome shotgun (WGS) entry which is preliminary data.</text>
</comment>
<dbReference type="Gene3D" id="1.10.101.10">
    <property type="entry name" value="PGBD-like superfamily/PGBD"/>
    <property type="match status" value="1"/>
</dbReference>
<dbReference type="EMBL" id="PVMZ01000003">
    <property type="protein sequence ID" value="PRX23454.1"/>
    <property type="molecule type" value="Genomic_DNA"/>
</dbReference>
<dbReference type="InterPro" id="IPR036366">
    <property type="entry name" value="PGBDSf"/>
</dbReference>
<name>A0A2T0KIW6_9ACTN</name>
<accession>A0A2T0KIW6</accession>
<evidence type="ECO:0000313" key="4">
    <source>
        <dbReference type="Proteomes" id="UP000239415"/>
    </source>
</evidence>
<organism evidence="3 4">
    <name type="scientific">Actinoplanes italicus</name>
    <dbReference type="NCBI Taxonomy" id="113567"/>
    <lineage>
        <taxon>Bacteria</taxon>
        <taxon>Bacillati</taxon>
        <taxon>Actinomycetota</taxon>
        <taxon>Actinomycetes</taxon>
        <taxon>Micromonosporales</taxon>
        <taxon>Micromonosporaceae</taxon>
        <taxon>Actinoplanes</taxon>
    </lineage>
</organism>
<evidence type="ECO:0000313" key="3">
    <source>
        <dbReference type="EMBL" id="PRX23454.1"/>
    </source>
</evidence>
<dbReference type="Pfam" id="PF13539">
    <property type="entry name" value="Peptidase_M15_4"/>
    <property type="match status" value="1"/>
</dbReference>
<dbReference type="RefSeq" id="WP_170153784.1">
    <property type="nucleotide sequence ID" value="NZ_BOMO01000041.1"/>
</dbReference>